<feature type="transmembrane region" description="Helical" evidence="5">
    <location>
        <begin position="12"/>
        <end position="36"/>
    </location>
</feature>
<dbReference type="InterPro" id="IPR051202">
    <property type="entry name" value="Peptidase_C40"/>
</dbReference>
<evidence type="ECO:0000313" key="9">
    <source>
        <dbReference type="EMBL" id="MBC2373620.1"/>
    </source>
</evidence>
<organism evidence="8 10">
    <name type="scientific">Listeria booriae</name>
    <dbReference type="NCBI Taxonomy" id="1552123"/>
    <lineage>
        <taxon>Bacteria</taxon>
        <taxon>Bacillati</taxon>
        <taxon>Bacillota</taxon>
        <taxon>Bacilli</taxon>
        <taxon>Bacillales</taxon>
        <taxon>Listeriaceae</taxon>
        <taxon>Listeria</taxon>
    </lineage>
</organism>
<gene>
    <name evidence="8" type="ORF">HB759_16025</name>
    <name evidence="7" type="ORF">HB811_16785</name>
    <name evidence="9" type="ORF">HBP98_16535</name>
</gene>
<evidence type="ECO:0000313" key="12">
    <source>
        <dbReference type="Proteomes" id="UP000546244"/>
    </source>
</evidence>
<dbReference type="Proteomes" id="UP000543379">
    <property type="component" value="Unassembled WGS sequence"/>
</dbReference>
<evidence type="ECO:0000256" key="4">
    <source>
        <dbReference type="ARBA" id="ARBA00022807"/>
    </source>
</evidence>
<evidence type="ECO:0000256" key="1">
    <source>
        <dbReference type="ARBA" id="ARBA00007074"/>
    </source>
</evidence>
<proteinExistence type="inferred from homology"/>
<dbReference type="InterPro" id="IPR047194">
    <property type="entry name" value="CwlT-like_lysozyme"/>
</dbReference>
<keyword evidence="2" id="KW-0645">Protease</keyword>
<protein>
    <submittedName>
        <fullName evidence="8">C40 family peptidase</fullName>
    </submittedName>
</protein>
<sequence length="352" mass="38117">MNWTITAVKRKLILKVVVPLILLTIGLLVLFTIGFVQSIASVFEDESSSGSMGTNVGVTDDVLRWQLMIETEMTLQQVDKGYLPLILALIMQESGGQAPDVMQSSESIGLQVNTLQPADSIHYGIAHFKASLTKAGVKGPQDMDGIKLMLQGYNFGTGFIDYVKKNGGKYTKALAVSFSQMQAAKLGWPKYGDVDYVEHVLRYLGAGDGGGATVPEGGFASAQSKRAIEIALQQQGKPYVWGAIGPDAFDCSGLVIYCYQQAGIAINGRPTTSTMYAGNSNFKTISRSEIKNGDLVMIAFGSNVDHVGIYIGDGKMVHAATDDAPLNKQIYTAKIFGDSYWESHIRGYRRVQ</sequence>
<evidence type="ECO:0000256" key="2">
    <source>
        <dbReference type="ARBA" id="ARBA00022670"/>
    </source>
</evidence>
<evidence type="ECO:0000256" key="3">
    <source>
        <dbReference type="ARBA" id="ARBA00022801"/>
    </source>
</evidence>
<dbReference type="CDD" id="cd16891">
    <property type="entry name" value="CwlT-like"/>
    <property type="match status" value="1"/>
</dbReference>
<dbReference type="InterPro" id="IPR000064">
    <property type="entry name" value="NLP_P60_dom"/>
</dbReference>
<dbReference type="InterPro" id="IPR023346">
    <property type="entry name" value="Lysozyme-like_dom_sf"/>
</dbReference>
<evidence type="ECO:0000313" key="8">
    <source>
        <dbReference type="EMBL" id="MBC1333454.1"/>
    </source>
</evidence>
<evidence type="ECO:0000313" key="11">
    <source>
        <dbReference type="Proteomes" id="UP000543379"/>
    </source>
</evidence>
<keyword evidence="5" id="KW-0472">Membrane</keyword>
<dbReference type="SUPFAM" id="SSF54001">
    <property type="entry name" value="Cysteine proteinases"/>
    <property type="match status" value="1"/>
</dbReference>
<reference evidence="10 11" key="1">
    <citation type="submission" date="2020-03" db="EMBL/GenBank/DDBJ databases">
        <title>Soil Listeria distribution.</title>
        <authorList>
            <person name="Liao J."/>
            <person name="Wiedmann M."/>
        </authorList>
    </citation>
    <scope>NUCLEOTIDE SEQUENCE [LARGE SCALE GENOMIC DNA]</scope>
    <source>
        <strain evidence="7 11">FSL L7-1816</strain>
        <strain evidence="8 10">FSL L7-1833</strain>
        <strain evidence="9 12">FSL L7-1850</strain>
    </source>
</reference>
<dbReference type="GO" id="GO:0008234">
    <property type="term" value="F:cysteine-type peptidase activity"/>
    <property type="evidence" value="ECO:0007669"/>
    <property type="project" value="UniProtKB-KW"/>
</dbReference>
<dbReference type="RefSeq" id="WP_185375153.1">
    <property type="nucleotide sequence ID" value="NZ_JAARMV010000007.1"/>
</dbReference>
<dbReference type="Proteomes" id="UP000546244">
    <property type="component" value="Unassembled WGS sequence"/>
</dbReference>
<comment type="caution">
    <text evidence="8">The sequence shown here is derived from an EMBL/GenBank/DDBJ whole genome shotgun (WGS) entry which is preliminary data.</text>
</comment>
<dbReference type="Gene3D" id="1.10.530.10">
    <property type="match status" value="1"/>
</dbReference>
<dbReference type="Proteomes" id="UP000532866">
    <property type="component" value="Unassembled WGS sequence"/>
</dbReference>
<keyword evidence="4" id="KW-0788">Thiol protease</keyword>
<dbReference type="AlphaFoldDB" id="A0A7X0WGM5"/>
<dbReference type="EMBL" id="JAAROL010000010">
    <property type="protein sequence ID" value="MBC1333454.1"/>
    <property type="molecule type" value="Genomic_DNA"/>
</dbReference>
<evidence type="ECO:0000256" key="5">
    <source>
        <dbReference type="SAM" id="Phobius"/>
    </source>
</evidence>
<evidence type="ECO:0000259" key="6">
    <source>
        <dbReference type="PROSITE" id="PS51935"/>
    </source>
</evidence>
<dbReference type="PANTHER" id="PTHR47053:SF5">
    <property type="entry name" value="BIFUNCTIONAL MURAMIDASE_DL-ENDOPEPTIDASE CWLT"/>
    <property type="match status" value="1"/>
</dbReference>
<dbReference type="SUPFAM" id="SSF53955">
    <property type="entry name" value="Lysozyme-like"/>
    <property type="match status" value="1"/>
</dbReference>
<dbReference type="PROSITE" id="PS51935">
    <property type="entry name" value="NLPC_P60"/>
    <property type="match status" value="1"/>
</dbReference>
<dbReference type="Gene3D" id="3.90.1720.10">
    <property type="entry name" value="endopeptidase domain like (from Nostoc punctiforme)"/>
    <property type="match status" value="1"/>
</dbReference>
<dbReference type="Pfam" id="PF00877">
    <property type="entry name" value="NLPC_P60"/>
    <property type="match status" value="1"/>
</dbReference>
<keyword evidence="5" id="KW-0812">Transmembrane</keyword>
<dbReference type="GO" id="GO:0006508">
    <property type="term" value="P:proteolysis"/>
    <property type="evidence" value="ECO:0007669"/>
    <property type="project" value="UniProtKB-KW"/>
</dbReference>
<keyword evidence="3" id="KW-0378">Hydrolase</keyword>
<evidence type="ECO:0000313" key="7">
    <source>
        <dbReference type="EMBL" id="MBC1318436.1"/>
    </source>
</evidence>
<comment type="similarity">
    <text evidence="1">Belongs to the peptidase C40 family.</text>
</comment>
<dbReference type="Pfam" id="PF13702">
    <property type="entry name" value="Lysozyme_like"/>
    <property type="match status" value="1"/>
</dbReference>
<feature type="domain" description="NlpC/P60" evidence="6">
    <location>
        <begin position="221"/>
        <end position="352"/>
    </location>
</feature>
<name>A0A7X0WGM5_9LIST</name>
<evidence type="ECO:0000313" key="10">
    <source>
        <dbReference type="Proteomes" id="UP000532866"/>
    </source>
</evidence>
<dbReference type="PANTHER" id="PTHR47053">
    <property type="entry name" value="MUREIN DD-ENDOPEPTIDASE MEPH-RELATED"/>
    <property type="match status" value="1"/>
</dbReference>
<dbReference type="EMBL" id="JAARMV010000007">
    <property type="protein sequence ID" value="MBC2373620.1"/>
    <property type="molecule type" value="Genomic_DNA"/>
</dbReference>
<dbReference type="InterPro" id="IPR038765">
    <property type="entry name" value="Papain-like_cys_pep_sf"/>
</dbReference>
<dbReference type="EMBL" id="JAAROV010000008">
    <property type="protein sequence ID" value="MBC1318436.1"/>
    <property type="molecule type" value="Genomic_DNA"/>
</dbReference>
<keyword evidence="5" id="KW-1133">Transmembrane helix</keyword>
<accession>A0A7X0WGM5</accession>